<dbReference type="Proteomes" id="UP000075243">
    <property type="component" value="Unassembled WGS sequence"/>
</dbReference>
<reference evidence="1" key="1">
    <citation type="journal article" date="2012" name="Nat. Biotechnol.">
        <title>Draft genome sequence of pigeonpea (Cajanus cajan), an orphan legume crop of resource-poor farmers.</title>
        <authorList>
            <person name="Varshney R.K."/>
            <person name="Chen W."/>
            <person name="Li Y."/>
            <person name="Bharti A.K."/>
            <person name="Saxena R.K."/>
            <person name="Schlueter J.A."/>
            <person name="Donoghue M.T."/>
            <person name="Azam S."/>
            <person name="Fan G."/>
            <person name="Whaley A.M."/>
            <person name="Farmer A.D."/>
            <person name="Sheridan J."/>
            <person name="Iwata A."/>
            <person name="Tuteja R."/>
            <person name="Penmetsa R.V."/>
            <person name="Wu W."/>
            <person name="Upadhyaya H.D."/>
            <person name="Yang S.P."/>
            <person name="Shah T."/>
            <person name="Saxena K.B."/>
            <person name="Michael T."/>
            <person name="McCombie W.R."/>
            <person name="Yang B."/>
            <person name="Zhang G."/>
            <person name="Yang H."/>
            <person name="Wang J."/>
            <person name="Spillane C."/>
            <person name="Cook D.R."/>
            <person name="May G.D."/>
            <person name="Xu X."/>
            <person name="Jackson S.A."/>
        </authorList>
    </citation>
    <scope>NUCLEOTIDE SEQUENCE [LARGE SCALE GENOMIC DNA]</scope>
</reference>
<proteinExistence type="predicted"/>
<accession>A0A151S8E7</accession>
<evidence type="ECO:0000313" key="2">
    <source>
        <dbReference type="Proteomes" id="UP000075243"/>
    </source>
</evidence>
<keyword evidence="2" id="KW-1185">Reference proteome</keyword>
<protein>
    <submittedName>
        <fullName evidence="1">Uncharacterized protein</fullName>
    </submittedName>
</protein>
<dbReference type="EMBL" id="KQ483444">
    <property type="protein sequence ID" value="KYP51037.1"/>
    <property type="molecule type" value="Genomic_DNA"/>
</dbReference>
<organism evidence="1 2">
    <name type="scientific">Cajanus cajan</name>
    <name type="common">Pigeon pea</name>
    <name type="synonym">Cajanus indicus</name>
    <dbReference type="NCBI Taxonomy" id="3821"/>
    <lineage>
        <taxon>Eukaryota</taxon>
        <taxon>Viridiplantae</taxon>
        <taxon>Streptophyta</taxon>
        <taxon>Embryophyta</taxon>
        <taxon>Tracheophyta</taxon>
        <taxon>Spermatophyta</taxon>
        <taxon>Magnoliopsida</taxon>
        <taxon>eudicotyledons</taxon>
        <taxon>Gunneridae</taxon>
        <taxon>Pentapetalae</taxon>
        <taxon>rosids</taxon>
        <taxon>fabids</taxon>
        <taxon>Fabales</taxon>
        <taxon>Fabaceae</taxon>
        <taxon>Papilionoideae</taxon>
        <taxon>50 kb inversion clade</taxon>
        <taxon>NPAAA clade</taxon>
        <taxon>indigoferoid/millettioid clade</taxon>
        <taxon>Phaseoleae</taxon>
        <taxon>Cajanus</taxon>
    </lineage>
</organism>
<dbReference type="Gramene" id="C.cajan_26100.t">
    <property type="protein sequence ID" value="C.cajan_26100.t.cds1"/>
    <property type="gene ID" value="C.cajan_26100"/>
</dbReference>
<name>A0A151S8E7_CAJCA</name>
<sequence length="69" mass="7989">MLPISLGISPVNLLWDKFKEHNPMRLNIWGGIVPDKLLLDMSIKLMKCRFLPYSDTWPFVTNSRLSSNV</sequence>
<dbReference type="AlphaFoldDB" id="A0A151S8E7"/>
<evidence type="ECO:0000313" key="1">
    <source>
        <dbReference type="EMBL" id="KYP51037.1"/>
    </source>
</evidence>
<gene>
    <name evidence="1" type="ORF">KK1_027082</name>
</gene>